<sequence>MKQYGSYKKEQFVFIKEVPLDEIDLLIETKKPILAFSGMQNIISRIEKKDVVNYIKNMPE</sequence>
<proteinExistence type="predicted"/>
<accession>A0A221MET6</accession>
<keyword evidence="2" id="KW-1185">Reference proteome</keyword>
<dbReference type="EMBL" id="CP022437">
    <property type="protein sequence ID" value="ASN06079.1"/>
    <property type="molecule type" value="Genomic_DNA"/>
</dbReference>
<dbReference type="KEGG" id="vne:CFK40_14150"/>
<evidence type="ECO:0000313" key="1">
    <source>
        <dbReference type="EMBL" id="ASN06079.1"/>
    </source>
</evidence>
<gene>
    <name evidence="1" type="ORF">CFK40_14150</name>
</gene>
<organism evidence="1 2">
    <name type="scientific">Virgibacillus necropolis</name>
    <dbReference type="NCBI Taxonomy" id="163877"/>
    <lineage>
        <taxon>Bacteria</taxon>
        <taxon>Bacillati</taxon>
        <taxon>Bacillota</taxon>
        <taxon>Bacilli</taxon>
        <taxon>Bacillales</taxon>
        <taxon>Bacillaceae</taxon>
        <taxon>Virgibacillus</taxon>
    </lineage>
</organism>
<evidence type="ECO:0000313" key="2">
    <source>
        <dbReference type="Proteomes" id="UP000204391"/>
    </source>
</evidence>
<reference evidence="1 2" key="1">
    <citation type="journal article" date="2003" name="Int. J. Syst. Evol. Microbiol.">
        <title>Virgibacillus carmonensis sp. nov., Virgibacillus necropolis sp. nov. and Virgibacillus picturae sp. nov., three novel species isolated from deteriorated mural paintings, transfer of the species of the genus salibacillus to Virgibacillus, as Virgibacillus marismortui comb. nov. and Virgibacillus salexigens comb. nov., and emended description of the genus Virgibacillus.</title>
        <authorList>
            <person name="Heyrman J."/>
            <person name="Logan N.A."/>
            <person name="Busse H.J."/>
            <person name="Balcaen A."/>
            <person name="Lebbe L."/>
            <person name="Rodriguez-Diaz M."/>
            <person name="Swings J."/>
            <person name="De Vos P."/>
        </authorList>
    </citation>
    <scope>NUCLEOTIDE SEQUENCE [LARGE SCALE GENOMIC DNA]</scope>
    <source>
        <strain evidence="1 2">LMG 19488</strain>
    </source>
</reference>
<dbReference type="Proteomes" id="UP000204391">
    <property type="component" value="Chromosome"/>
</dbReference>
<dbReference type="RefSeq" id="WP_089532932.1">
    <property type="nucleotide sequence ID" value="NZ_CP022437.1"/>
</dbReference>
<dbReference type="OrthoDB" id="1952571at2"/>
<protein>
    <submittedName>
        <fullName evidence="1">Uncharacterized protein</fullName>
    </submittedName>
</protein>
<dbReference type="AlphaFoldDB" id="A0A221MET6"/>
<name>A0A221MET6_9BACI</name>